<name>A0ABP9UZP5_9BACT</name>
<comment type="caution">
    <text evidence="1">The sequence shown here is derived from an EMBL/GenBank/DDBJ whole genome shotgun (WGS) entry which is preliminary data.</text>
</comment>
<dbReference type="EMBL" id="BAABRL010000005">
    <property type="protein sequence ID" value="GAA5495852.1"/>
    <property type="molecule type" value="Genomic_DNA"/>
</dbReference>
<evidence type="ECO:0000313" key="2">
    <source>
        <dbReference type="Proteomes" id="UP001424741"/>
    </source>
</evidence>
<gene>
    <name evidence="1" type="ORF">Rhal01_02031</name>
</gene>
<accession>A0ABP9UZP5</accession>
<reference evidence="1 2" key="1">
    <citation type="submission" date="2024-02" db="EMBL/GenBank/DDBJ databases">
        <title>Rubritalea halochordaticola NBRC 107102.</title>
        <authorList>
            <person name="Ichikawa N."/>
            <person name="Katano-Makiyama Y."/>
            <person name="Hidaka K."/>
        </authorList>
    </citation>
    <scope>NUCLEOTIDE SEQUENCE [LARGE SCALE GENOMIC DNA]</scope>
    <source>
        <strain evidence="1 2">NBRC 107102</strain>
    </source>
</reference>
<dbReference type="Gene3D" id="3.10.560.10">
    <property type="entry name" value="Outer membrane lipoprotein wza domain like"/>
    <property type="match status" value="1"/>
</dbReference>
<evidence type="ECO:0000313" key="1">
    <source>
        <dbReference type="EMBL" id="GAA5495852.1"/>
    </source>
</evidence>
<evidence type="ECO:0008006" key="3">
    <source>
        <dbReference type="Google" id="ProtNLM"/>
    </source>
</evidence>
<sequence>MDGTFLYPLNEKGDLEMGKLGTIKKAYDFTLNELKEILQDRFPDVAKNTFNVSLFHFNEDAHIKANSILIMGHVENAGNFVLNKTDDLSELLKQNKPDPLAATNRVVILRKGKRLVFDMRKLKQRVTLEAGDIIHVPHKFSFSK</sequence>
<organism evidence="1 2">
    <name type="scientific">Rubritalea halochordaticola</name>
    <dbReference type="NCBI Taxonomy" id="714537"/>
    <lineage>
        <taxon>Bacteria</taxon>
        <taxon>Pseudomonadati</taxon>
        <taxon>Verrucomicrobiota</taxon>
        <taxon>Verrucomicrobiia</taxon>
        <taxon>Verrucomicrobiales</taxon>
        <taxon>Rubritaleaceae</taxon>
        <taxon>Rubritalea</taxon>
    </lineage>
</organism>
<proteinExistence type="predicted"/>
<dbReference type="Proteomes" id="UP001424741">
    <property type="component" value="Unassembled WGS sequence"/>
</dbReference>
<keyword evidence="2" id="KW-1185">Reference proteome</keyword>
<protein>
    <recommendedName>
        <fullName evidence="3">Soluble ligand binding domain-containing protein</fullName>
    </recommendedName>
</protein>